<feature type="compositionally biased region" description="Polar residues" evidence="1">
    <location>
        <begin position="97"/>
        <end position="110"/>
    </location>
</feature>
<organism evidence="2 3">
    <name type="scientific">Portunus trituberculatus</name>
    <name type="common">Swimming crab</name>
    <name type="synonym">Neptunus trituberculatus</name>
    <dbReference type="NCBI Taxonomy" id="210409"/>
    <lineage>
        <taxon>Eukaryota</taxon>
        <taxon>Metazoa</taxon>
        <taxon>Ecdysozoa</taxon>
        <taxon>Arthropoda</taxon>
        <taxon>Crustacea</taxon>
        <taxon>Multicrustacea</taxon>
        <taxon>Malacostraca</taxon>
        <taxon>Eumalacostraca</taxon>
        <taxon>Eucarida</taxon>
        <taxon>Decapoda</taxon>
        <taxon>Pleocyemata</taxon>
        <taxon>Brachyura</taxon>
        <taxon>Eubrachyura</taxon>
        <taxon>Portunoidea</taxon>
        <taxon>Portunidae</taxon>
        <taxon>Portuninae</taxon>
        <taxon>Portunus</taxon>
    </lineage>
</organism>
<protein>
    <submittedName>
        <fullName evidence="2">Uncharacterized protein</fullName>
    </submittedName>
</protein>
<proteinExistence type="predicted"/>
<reference evidence="2 3" key="1">
    <citation type="submission" date="2019-05" db="EMBL/GenBank/DDBJ databases">
        <title>Another draft genome of Portunus trituberculatus and its Hox gene families provides insights of decapod evolution.</title>
        <authorList>
            <person name="Jeong J.-H."/>
            <person name="Song I."/>
            <person name="Kim S."/>
            <person name="Choi T."/>
            <person name="Kim D."/>
            <person name="Ryu S."/>
            <person name="Kim W."/>
        </authorList>
    </citation>
    <scope>NUCLEOTIDE SEQUENCE [LARGE SCALE GENOMIC DNA]</scope>
    <source>
        <tissue evidence="2">Muscle</tissue>
    </source>
</reference>
<feature type="region of interest" description="Disordered" evidence="1">
    <location>
        <begin position="78"/>
        <end position="118"/>
    </location>
</feature>
<dbReference type="AlphaFoldDB" id="A0A5B7ELU2"/>
<gene>
    <name evidence="2" type="ORF">E2C01_027630</name>
</gene>
<evidence type="ECO:0000313" key="3">
    <source>
        <dbReference type="Proteomes" id="UP000324222"/>
    </source>
</evidence>
<feature type="compositionally biased region" description="Low complexity" evidence="1">
    <location>
        <begin position="80"/>
        <end position="96"/>
    </location>
</feature>
<name>A0A5B7ELU2_PORTR</name>
<sequence length="134" mass="14856">MADGNVTRLPLVSKNWRQTRVNQFSRQSPALHHLHLPRDKRGRLVDWPLISTRLALHTAPVTPHRYCLRSLLPQQTITRPRQSLSPPILSLSSTPPATQSPGQPSESVVQGRTLPAPSPSCSGLPPLLVAYFHL</sequence>
<evidence type="ECO:0000313" key="2">
    <source>
        <dbReference type="EMBL" id="MPC34247.1"/>
    </source>
</evidence>
<dbReference type="Proteomes" id="UP000324222">
    <property type="component" value="Unassembled WGS sequence"/>
</dbReference>
<accession>A0A5B7ELU2</accession>
<dbReference type="EMBL" id="VSRR010003014">
    <property type="protein sequence ID" value="MPC34247.1"/>
    <property type="molecule type" value="Genomic_DNA"/>
</dbReference>
<keyword evidence="3" id="KW-1185">Reference proteome</keyword>
<comment type="caution">
    <text evidence="2">The sequence shown here is derived from an EMBL/GenBank/DDBJ whole genome shotgun (WGS) entry which is preliminary data.</text>
</comment>
<evidence type="ECO:0000256" key="1">
    <source>
        <dbReference type="SAM" id="MobiDB-lite"/>
    </source>
</evidence>